<proteinExistence type="predicted"/>
<evidence type="ECO:0000313" key="3">
    <source>
        <dbReference type="Proteomes" id="UP001164746"/>
    </source>
</evidence>
<dbReference type="EMBL" id="CP111022">
    <property type="protein sequence ID" value="WAR18452.1"/>
    <property type="molecule type" value="Genomic_DNA"/>
</dbReference>
<sequence>MTESDEPLAGVSPEEPTQPLHTSTPKKPIHTSKTGKGRPVHIYAPQVKQEKADQFGELETGQKRVLERITEQQNENEKQKKMLETISEQRTIVDKLQNTTEELETGQKRVLETITEQQTVNEKQKKILETMSEQQIVIDKLQNIIRGSKSTNVGTTYTRWGKPSCPGNGTETIYSGLVAGSHYTHKGAAANYLCLTQQPSWNKYNDKQEAGGLVYGAEYEFYHRSRQHFFGREIIDEDPPCAVCRTERPTVIMIPGSRHCRDGWTMEYHGYLSSGSYGQPAATEFVCLDVDPEVISGGRSNNNGKLFYLTEIRCGSSSICPPYVNGRELSCVVCSK</sequence>
<dbReference type="PANTHER" id="PTHR24024:SF18">
    <property type="entry name" value="SHORT-CHAIN COLLAGEN C4-LIKE"/>
    <property type="match status" value="1"/>
</dbReference>
<protein>
    <recommendedName>
        <fullName evidence="4">Short-chain collagen C4-like</fullName>
    </recommendedName>
</protein>
<feature type="compositionally biased region" description="Basic residues" evidence="1">
    <location>
        <begin position="27"/>
        <end position="39"/>
    </location>
</feature>
<evidence type="ECO:0000313" key="2">
    <source>
        <dbReference type="EMBL" id="WAR18452.1"/>
    </source>
</evidence>
<reference evidence="2" key="1">
    <citation type="submission" date="2022-11" db="EMBL/GenBank/DDBJ databases">
        <title>Centuries of genome instability and evolution in soft-shell clam transmissible cancer (bioRxiv).</title>
        <authorList>
            <person name="Hart S.F.M."/>
            <person name="Yonemitsu M.A."/>
            <person name="Giersch R.M."/>
            <person name="Beal B.F."/>
            <person name="Arriagada G."/>
            <person name="Davis B.W."/>
            <person name="Ostrander E.A."/>
            <person name="Goff S.P."/>
            <person name="Metzger M.J."/>
        </authorList>
    </citation>
    <scope>NUCLEOTIDE SEQUENCE</scope>
    <source>
        <strain evidence="2">MELC-2E11</strain>
        <tissue evidence="2">Siphon/mantle</tissue>
    </source>
</reference>
<accession>A0ABY7FA27</accession>
<gene>
    <name evidence="2" type="ORF">MAR_000290</name>
</gene>
<organism evidence="2 3">
    <name type="scientific">Mya arenaria</name>
    <name type="common">Soft-shell clam</name>
    <dbReference type="NCBI Taxonomy" id="6604"/>
    <lineage>
        <taxon>Eukaryota</taxon>
        <taxon>Metazoa</taxon>
        <taxon>Spiralia</taxon>
        <taxon>Lophotrochozoa</taxon>
        <taxon>Mollusca</taxon>
        <taxon>Bivalvia</taxon>
        <taxon>Autobranchia</taxon>
        <taxon>Heteroconchia</taxon>
        <taxon>Euheterodonta</taxon>
        <taxon>Imparidentia</taxon>
        <taxon>Neoheterodontei</taxon>
        <taxon>Myida</taxon>
        <taxon>Myoidea</taxon>
        <taxon>Myidae</taxon>
        <taxon>Mya</taxon>
    </lineage>
</organism>
<evidence type="ECO:0008006" key="4">
    <source>
        <dbReference type="Google" id="ProtNLM"/>
    </source>
</evidence>
<dbReference type="InterPro" id="IPR051077">
    <property type="entry name" value="Ca-dependent_lectin"/>
</dbReference>
<evidence type="ECO:0000256" key="1">
    <source>
        <dbReference type="SAM" id="MobiDB-lite"/>
    </source>
</evidence>
<name>A0ABY7FA27_MYAAR</name>
<keyword evidence="3" id="KW-1185">Reference proteome</keyword>
<feature type="region of interest" description="Disordered" evidence="1">
    <location>
        <begin position="1"/>
        <end position="41"/>
    </location>
</feature>
<dbReference type="Proteomes" id="UP001164746">
    <property type="component" value="Chromosome 11"/>
</dbReference>
<dbReference type="PANTHER" id="PTHR24024">
    <property type="entry name" value="PULMONARY SURFACTANT-ASSOCIATED PROTEIN A"/>
    <property type="match status" value="1"/>
</dbReference>